<reference evidence="2" key="1">
    <citation type="submission" date="2024-06" db="EMBL/GenBank/DDBJ databases">
        <title>The genome sequences of Kitasatospora sp. strain HUAS MG31.</title>
        <authorList>
            <person name="Mo P."/>
        </authorList>
    </citation>
    <scope>NUCLEOTIDE SEQUENCE</scope>
    <source>
        <strain evidence="2">HUAS MG31</strain>
    </source>
</reference>
<dbReference type="SUPFAM" id="SSF51905">
    <property type="entry name" value="FAD/NAD(P)-binding domain"/>
    <property type="match status" value="1"/>
</dbReference>
<dbReference type="Pfam" id="PF01266">
    <property type="entry name" value="DAO"/>
    <property type="match status" value="1"/>
</dbReference>
<organism evidence="2">
    <name type="scientific">Kitasatospora camelliae</name>
    <dbReference type="NCBI Taxonomy" id="3156397"/>
    <lineage>
        <taxon>Bacteria</taxon>
        <taxon>Bacillati</taxon>
        <taxon>Actinomycetota</taxon>
        <taxon>Actinomycetes</taxon>
        <taxon>Kitasatosporales</taxon>
        <taxon>Streptomycetaceae</taxon>
        <taxon>Kitasatospora</taxon>
    </lineage>
</organism>
<accession>A0AAU8K6D4</accession>
<feature type="domain" description="FAD dependent oxidoreductase" evidence="1">
    <location>
        <begin position="5"/>
        <end position="40"/>
    </location>
</feature>
<gene>
    <name evidence="2" type="ORF">ABWK59_34855</name>
</gene>
<protein>
    <submittedName>
        <fullName evidence="2">FAD-dependent oxidoreductase</fullName>
    </submittedName>
</protein>
<sequence>MDLADVAVIGGGQSGLAMARALRERGLNPAVLEASGPGGGIVAPLLRQPDPVLSGPVSALPGLPFGGEADATRAATRSWTA</sequence>
<dbReference type="InterPro" id="IPR036188">
    <property type="entry name" value="FAD/NAD-bd_sf"/>
</dbReference>
<name>A0AAU8K6D4_9ACTN</name>
<evidence type="ECO:0000313" key="2">
    <source>
        <dbReference type="EMBL" id="XCM83737.1"/>
    </source>
</evidence>
<proteinExistence type="predicted"/>
<evidence type="ECO:0000259" key="1">
    <source>
        <dbReference type="Pfam" id="PF01266"/>
    </source>
</evidence>
<dbReference type="RefSeq" id="WP_354644674.1">
    <property type="nucleotide sequence ID" value="NZ_CP159872.1"/>
</dbReference>
<dbReference type="AlphaFoldDB" id="A0AAU8K6D4"/>
<dbReference type="KEGG" id="kcm:ABWK59_34855"/>
<dbReference type="Gene3D" id="3.50.50.60">
    <property type="entry name" value="FAD/NAD(P)-binding domain"/>
    <property type="match status" value="1"/>
</dbReference>
<dbReference type="InterPro" id="IPR006076">
    <property type="entry name" value="FAD-dep_OxRdtase"/>
</dbReference>
<dbReference type="EMBL" id="CP159872">
    <property type="protein sequence ID" value="XCM83737.1"/>
    <property type="molecule type" value="Genomic_DNA"/>
</dbReference>